<gene>
    <name evidence="2" type="ORF">HMPREF2086_01793</name>
</gene>
<dbReference type="STRING" id="1357400.HMPREF2086_01793"/>
<dbReference type="AlphaFoldDB" id="V8C605"/>
<dbReference type="HOGENOM" id="CLU_905427_0_0_7"/>
<sequence>MTKKNITNIATKIPRKCALIFVCVVLASTISYGEKSKRYLKYEKSSKESTSTAKKSQKDSIKSKKDSTTKETNKDSTKPQKESKTTAKDKSKQESQDENLIDYSTLSLYYYPYIMAYHKISDKEIASLIKNLDASKKKSGIFIGVYGGWIFHNAAGNTDYVVDNFLAYGAKVGFQSFYPTMFDSISFPNKVGGRIYLQYLGSNAKELNLSSLGFSSIGISADVLIDLPLLPMIKGKNSLEAGAIAGFGLASMIYDSNSDATLGGIINIGASFTLISKHRIEGEIKLIINERLNWFGIMPMVGYSYVF</sequence>
<name>V8C605_9HELI</name>
<dbReference type="RefSeq" id="WP_023928599.1">
    <property type="nucleotide sequence ID" value="NZ_KI669455.1"/>
</dbReference>
<keyword evidence="3" id="KW-1185">Reference proteome</keyword>
<dbReference type="EMBL" id="AZJI01000009">
    <property type="protein sequence ID" value="ETD22482.1"/>
    <property type="molecule type" value="Genomic_DNA"/>
</dbReference>
<feature type="compositionally biased region" description="Basic and acidic residues" evidence="1">
    <location>
        <begin position="56"/>
        <end position="94"/>
    </location>
</feature>
<reference evidence="2 3" key="1">
    <citation type="journal article" date="2014" name="Genome Announc.">
        <title>Draft genome sequences of six enterohepatic helicobacter species isolated from humans and one from rhesus macaques.</title>
        <authorList>
            <person name="Shen Z."/>
            <person name="Sheh A."/>
            <person name="Young S.K."/>
            <person name="Abouelliel A."/>
            <person name="Ward D.V."/>
            <person name="Earl A.M."/>
            <person name="Fox J.G."/>
        </authorList>
    </citation>
    <scope>NUCLEOTIDE SEQUENCE [LARGE SCALE GENOMIC DNA]</scope>
    <source>
        <strain evidence="2 3">MIT 99-5501</strain>
    </source>
</reference>
<feature type="region of interest" description="Disordered" evidence="1">
    <location>
        <begin position="43"/>
        <end position="94"/>
    </location>
</feature>
<dbReference type="Proteomes" id="UP000018731">
    <property type="component" value="Unassembled WGS sequence"/>
</dbReference>
<organism evidence="2 3">
    <name type="scientific">Helicobacter macacae MIT 99-5501</name>
    <dbReference type="NCBI Taxonomy" id="1357400"/>
    <lineage>
        <taxon>Bacteria</taxon>
        <taxon>Pseudomonadati</taxon>
        <taxon>Campylobacterota</taxon>
        <taxon>Epsilonproteobacteria</taxon>
        <taxon>Campylobacterales</taxon>
        <taxon>Helicobacteraceae</taxon>
        <taxon>Helicobacter</taxon>
    </lineage>
</organism>
<evidence type="ECO:0000256" key="1">
    <source>
        <dbReference type="SAM" id="MobiDB-lite"/>
    </source>
</evidence>
<dbReference type="OrthoDB" id="5328712at2"/>
<proteinExistence type="predicted"/>
<evidence type="ECO:0000313" key="2">
    <source>
        <dbReference type="EMBL" id="ETD22482.1"/>
    </source>
</evidence>
<protein>
    <submittedName>
        <fullName evidence="2">Uncharacterized protein</fullName>
    </submittedName>
</protein>
<evidence type="ECO:0000313" key="3">
    <source>
        <dbReference type="Proteomes" id="UP000018731"/>
    </source>
</evidence>
<dbReference type="PATRIC" id="fig|1357400.3.peg.2416"/>
<comment type="caution">
    <text evidence="2">The sequence shown here is derived from an EMBL/GenBank/DDBJ whole genome shotgun (WGS) entry which is preliminary data.</text>
</comment>
<accession>V8C605</accession>